<evidence type="ECO:0000313" key="1">
    <source>
        <dbReference type="EMBL" id="CAM78235.1"/>
    </source>
</evidence>
<reference evidence="1" key="1">
    <citation type="journal article" date="2007" name="J. Bacteriol.">
        <title>Comparative genome analysis of four magnetotactic bacteria reveals a complex set of group-specific genes implicated in magnetosome biomineralization and function.</title>
        <authorList>
            <person name="Richter M."/>
            <person name="Kube M."/>
            <person name="Bazylinski D.A."/>
            <person name="Lombardot T."/>
            <person name="Gloeckner F.O."/>
            <person name="Reinhardt R."/>
            <person name="Schueler D."/>
        </authorList>
    </citation>
    <scope>NUCLEOTIDE SEQUENCE</scope>
    <source>
        <strain evidence="1">MSR-1</strain>
    </source>
</reference>
<accession>A0A9P1JDI8</accession>
<gene>
    <name evidence="1" type="ORF">MGR_P0006</name>
</gene>
<proteinExistence type="predicted"/>
<sequence length="123" mass="14015">MIMSVITNSIAASVHHTVNKRWFKMQLQTIERMLISQGIMLVEADGPSDFEIPEYITEIVAQEFWRERELLNAPRIDIAYLNERVNFASKEGTAVIYLREYLSALADAGIYPVAAQNTHNVES</sequence>
<name>A0A9P1JDI8_9PROT</name>
<dbReference type="EMBL" id="CU459004">
    <property type="protein sequence ID" value="CAM78235.1"/>
    <property type="molecule type" value="Genomic_DNA"/>
</dbReference>
<dbReference type="AlphaFoldDB" id="A0A9P1JDI8"/>
<protein>
    <submittedName>
        <fullName evidence="1">Uncharacterized protein</fullName>
    </submittedName>
</protein>
<organism evidence="1">
    <name type="scientific">Magnetospirillum gryphiswaldense</name>
    <dbReference type="NCBI Taxonomy" id="55518"/>
    <lineage>
        <taxon>Bacteria</taxon>
        <taxon>Pseudomonadati</taxon>
        <taxon>Pseudomonadota</taxon>
        <taxon>Alphaproteobacteria</taxon>
        <taxon>Rhodospirillales</taxon>
        <taxon>Rhodospirillaceae</taxon>
        <taxon>Magnetospirillum</taxon>
    </lineage>
</organism>